<evidence type="ECO:0000313" key="1">
    <source>
        <dbReference type="EMBL" id="MDX8053745.1"/>
    </source>
</evidence>
<evidence type="ECO:0008006" key="3">
    <source>
        <dbReference type="Google" id="ProtNLM"/>
    </source>
</evidence>
<dbReference type="EMBL" id="JAXAVV010000017">
    <property type="protein sequence ID" value="MDX8053745.1"/>
    <property type="molecule type" value="Genomic_DNA"/>
</dbReference>
<gene>
    <name evidence="1" type="ORF">SK571_30625</name>
</gene>
<proteinExistence type="predicted"/>
<protein>
    <recommendedName>
        <fullName evidence="3">Arsenate reductase</fullName>
    </recommendedName>
</protein>
<dbReference type="RefSeq" id="WP_319987549.1">
    <property type="nucleotide sequence ID" value="NZ_JAXAVV010000017.1"/>
</dbReference>
<keyword evidence="2" id="KW-1185">Reference proteome</keyword>
<accession>A0ABU4U001</accession>
<name>A0ABU4U001_9PSEU</name>
<dbReference type="Proteomes" id="UP001271792">
    <property type="component" value="Unassembled WGS sequence"/>
</dbReference>
<sequence>MSAEAELWAPQACTLPTGERPLRVAEFDALFAEAVQNVRRVDSTSVSLDLQPQLEVAARVADLVVRETGCCSFFTFSLVATGDSLRLEIKVPAKHADVLEALAARAEGMST</sequence>
<evidence type="ECO:0000313" key="2">
    <source>
        <dbReference type="Proteomes" id="UP001271792"/>
    </source>
</evidence>
<reference evidence="1 2" key="1">
    <citation type="submission" date="2023-11" db="EMBL/GenBank/DDBJ databases">
        <title>Lentzea sokolovensis, sp. nov., Lentzea kristufkii, sp. nov., and Lentzea miocenensis, sp. nov., rare actinobacteria from Sokolov Coal Basin, Miocene lacustrine sediment, Czech Republic.</title>
        <authorList>
            <person name="Lara A."/>
            <person name="Kotroba L."/>
            <person name="Nouioui I."/>
            <person name="Neumann-Schaal M."/>
            <person name="Mast Y."/>
            <person name="Chronakova A."/>
        </authorList>
    </citation>
    <scope>NUCLEOTIDE SEQUENCE [LARGE SCALE GENOMIC DNA]</scope>
    <source>
        <strain evidence="1 2">BCCO 10_0798</strain>
    </source>
</reference>
<comment type="caution">
    <text evidence="1">The sequence shown here is derived from an EMBL/GenBank/DDBJ whole genome shotgun (WGS) entry which is preliminary data.</text>
</comment>
<organism evidence="1 2">
    <name type="scientific">Lentzea kristufekii</name>
    <dbReference type="NCBI Taxonomy" id="3095430"/>
    <lineage>
        <taxon>Bacteria</taxon>
        <taxon>Bacillati</taxon>
        <taxon>Actinomycetota</taxon>
        <taxon>Actinomycetes</taxon>
        <taxon>Pseudonocardiales</taxon>
        <taxon>Pseudonocardiaceae</taxon>
        <taxon>Lentzea</taxon>
    </lineage>
</organism>